<dbReference type="KEGG" id="msei:MSEDJ_29100"/>
<dbReference type="Gene3D" id="3.50.50.60">
    <property type="entry name" value="FAD/NAD(P)-binding domain"/>
    <property type="match status" value="1"/>
</dbReference>
<dbReference type="GO" id="GO:0004497">
    <property type="term" value="F:monooxygenase activity"/>
    <property type="evidence" value="ECO:0007669"/>
    <property type="project" value="UniProtKB-KW"/>
</dbReference>
<organism evidence="6 7">
    <name type="scientific">Mycolicibacterium sediminis</name>
    <dbReference type="NCBI Taxonomy" id="1286180"/>
    <lineage>
        <taxon>Bacteria</taxon>
        <taxon>Bacillati</taxon>
        <taxon>Actinomycetota</taxon>
        <taxon>Actinomycetes</taxon>
        <taxon>Mycobacteriales</taxon>
        <taxon>Mycobacteriaceae</taxon>
        <taxon>Mycolicibacterium</taxon>
    </lineage>
</organism>
<dbReference type="InterPro" id="IPR001613">
    <property type="entry name" value="Flavin_amine_oxidase"/>
</dbReference>
<evidence type="ECO:0000313" key="7">
    <source>
        <dbReference type="Proteomes" id="UP000467193"/>
    </source>
</evidence>
<dbReference type="EMBL" id="AP022588">
    <property type="protein sequence ID" value="BBY28814.1"/>
    <property type="molecule type" value="Genomic_DNA"/>
</dbReference>
<dbReference type="Gene3D" id="3.90.660.10">
    <property type="match status" value="1"/>
</dbReference>
<dbReference type="PANTHER" id="PTHR43563:SF1">
    <property type="entry name" value="AMINE OXIDASE [FLAVIN-CONTAINING] B"/>
    <property type="match status" value="1"/>
</dbReference>
<feature type="binding site" evidence="4">
    <location>
        <position position="226"/>
    </location>
    <ligand>
        <name>FAD</name>
        <dbReference type="ChEBI" id="CHEBI:57692"/>
    </ligand>
</feature>
<protein>
    <submittedName>
        <fullName evidence="6">Monooxygenase</fullName>
    </submittedName>
</protein>
<dbReference type="PRINTS" id="PR00757">
    <property type="entry name" value="AMINEOXDASEF"/>
</dbReference>
<feature type="binding site" evidence="4">
    <location>
        <position position="410"/>
    </location>
    <ligand>
        <name>FAD</name>
        <dbReference type="ChEBI" id="CHEBI:57692"/>
    </ligand>
</feature>
<dbReference type="InterPro" id="IPR002937">
    <property type="entry name" value="Amino_oxidase"/>
</dbReference>
<dbReference type="Proteomes" id="UP000467193">
    <property type="component" value="Chromosome"/>
</dbReference>
<evidence type="ECO:0000256" key="3">
    <source>
        <dbReference type="ARBA" id="ARBA00023002"/>
    </source>
</evidence>
<proteinExistence type="inferred from homology"/>
<feature type="domain" description="Amine oxidase" evidence="5">
    <location>
        <begin position="7"/>
        <end position="433"/>
    </location>
</feature>
<keyword evidence="6" id="KW-0503">Monooxygenase</keyword>
<dbReference type="AlphaFoldDB" id="A0A7I7QR70"/>
<dbReference type="SUPFAM" id="SSF54373">
    <property type="entry name" value="FAD-linked reductases, C-terminal domain"/>
    <property type="match status" value="1"/>
</dbReference>
<accession>A0A7I7QR70</accession>
<evidence type="ECO:0000256" key="4">
    <source>
        <dbReference type="PIRSR" id="PIRSR601613-1"/>
    </source>
</evidence>
<evidence type="ECO:0000313" key="6">
    <source>
        <dbReference type="EMBL" id="BBY28814.1"/>
    </source>
</evidence>
<keyword evidence="3" id="KW-0560">Oxidoreductase</keyword>
<dbReference type="Gene3D" id="1.10.405.10">
    <property type="entry name" value="Guanine Nucleotide Dissociation Inhibitor, domain 1"/>
    <property type="match status" value="1"/>
</dbReference>
<dbReference type="InterPro" id="IPR036188">
    <property type="entry name" value="FAD/NAD-bd_sf"/>
</dbReference>
<evidence type="ECO:0000256" key="2">
    <source>
        <dbReference type="ARBA" id="ARBA00005995"/>
    </source>
</evidence>
<evidence type="ECO:0000259" key="5">
    <source>
        <dbReference type="Pfam" id="PF01593"/>
    </source>
</evidence>
<sequence length="439" mass="47518">MVVGAGFAGLSTARELDRRGLDVVVLEGRDRVGGRSHTTTIAGVPIDLGGTFVGPSQDAVLGLAAELGCPTTPTYSRGKNLIRWRGRVRSYRSTIPKLSILELLDVSRIQWRFERLSRQVPVARPWTSPLAERLDARTLDGWLRSVHAGASTRDLMAIMSRVTWGCEPDEVSMLHAVRYVKAAGGIGPMLDVQGGAQQDHFPDGTQSIALRMAEQLGDRVRTEAVVTRIERSGDGVVVHTDAGPTSARAVVVAVPPEHRADIAFDPPLPDEHARLAEHWPLGRLSKAYAAYETPFWRADGHSGQALSDEGPVFITFDVSPADGPGVLLGFTDARTFDPLPAERRRDRALSCFVDLFGRQAATPIDYVDHCWGTEEFAPGGPTAAVPPGSWTRYGRALHTPVDGVFWAGTETADVWTGFLDGAVRSGRRAAAEVAEHLAR</sequence>
<name>A0A7I7QR70_9MYCO</name>
<evidence type="ECO:0000256" key="1">
    <source>
        <dbReference type="ARBA" id="ARBA00001974"/>
    </source>
</evidence>
<keyword evidence="7" id="KW-1185">Reference proteome</keyword>
<gene>
    <name evidence="6" type="ORF">MSEDJ_29100</name>
</gene>
<dbReference type="SUPFAM" id="SSF51905">
    <property type="entry name" value="FAD/NAD(P)-binding domain"/>
    <property type="match status" value="1"/>
</dbReference>
<comment type="similarity">
    <text evidence="2">Belongs to the flavin monoamine oxidase family.</text>
</comment>
<reference evidence="6 7" key="1">
    <citation type="journal article" date="2019" name="Emerg. Microbes Infect.">
        <title>Comprehensive subspecies identification of 175 nontuberculous mycobacteria species based on 7547 genomic profiles.</title>
        <authorList>
            <person name="Matsumoto Y."/>
            <person name="Kinjo T."/>
            <person name="Motooka D."/>
            <person name="Nabeya D."/>
            <person name="Jung N."/>
            <person name="Uechi K."/>
            <person name="Horii T."/>
            <person name="Iida T."/>
            <person name="Fujita J."/>
            <person name="Nakamura S."/>
        </authorList>
    </citation>
    <scope>NUCLEOTIDE SEQUENCE [LARGE SCALE GENOMIC DNA]</scope>
    <source>
        <strain evidence="6 7">JCM 17899</strain>
    </source>
</reference>
<feature type="binding site" evidence="4">
    <location>
        <position position="330"/>
    </location>
    <ligand>
        <name>substrate</name>
    </ligand>
</feature>
<dbReference type="InterPro" id="IPR050703">
    <property type="entry name" value="Flavin_MAO"/>
</dbReference>
<dbReference type="Pfam" id="PF01593">
    <property type="entry name" value="Amino_oxidase"/>
    <property type="match status" value="1"/>
</dbReference>
<dbReference type="PANTHER" id="PTHR43563">
    <property type="entry name" value="AMINE OXIDASE"/>
    <property type="match status" value="1"/>
</dbReference>
<comment type="cofactor">
    <cofactor evidence="1">
        <name>FAD</name>
        <dbReference type="ChEBI" id="CHEBI:57692"/>
    </cofactor>
</comment>